<feature type="domain" description="Rhodanese" evidence="2">
    <location>
        <begin position="64"/>
        <end position="150"/>
    </location>
</feature>
<gene>
    <name evidence="3" type="ORF">EI293_17050</name>
</gene>
<evidence type="ECO:0000259" key="2">
    <source>
        <dbReference type="PROSITE" id="PS50206"/>
    </source>
</evidence>
<dbReference type="InterPro" id="IPR001763">
    <property type="entry name" value="Rhodanese-like_dom"/>
</dbReference>
<dbReference type="OrthoDB" id="9808735at2"/>
<reference evidence="3 4" key="1">
    <citation type="submission" date="2018-12" db="EMBL/GenBank/DDBJ databases">
        <authorList>
            <person name="Feng G."/>
            <person name="Zhu H."/>
        </authorList>
    </citation>
    <scope>NUCLEOTIDE SEQUENCE [LARGE SCALE GENOMIC DNA]</scope>
    <source>
        <strain evidence="3 4">LMG 26000</strain>
    </source>
</reference>
<protein>
    <submittedName>
        <fullName evidence="3">Rhodanese-like domain-containing protein</fullName>
    </submittedName>
</protein>
<dbReference type="InterPro" id="IPR036873">
    <property type="entry name" value="Rhodanese-like_dom_sf"/>
</dbReference>
<name>A0A3R9NT08_9BACT</name>
<dbReference type="Pfam" id="PF00581">
    <property type="entry name" value="Rhodanese"/>
    <property type="match status" value="1"/>
</dbReference>
<dbReference type="Proteomes" id="UP000270291">
    <property type="component" value="Unassembled WGS sequence"/>
</dbReference>
<organism evidence="3 4">
    <name type="scientific">Hymenobacter perfusus</name>
    <dbReference type="NCBI Taxonomy" id="1236770"/>
    <lineage>
        <taxon>Bacteria</taxon>
        <taxon>Pseudomonadati</taxon>
        <taxon>Bacteroidota</taxon>
        <taxon>Cytophagia</taxon>
        <taxon>Cytophagales</taxon>
        <taxon>Hymenobacteraceae</taxon>
        <taxon>Hymenobacter</taxon>
    </lineage>
</organism>
<dbReference type="GO" id="GO:0004792">
    <property type="term" value="F:thiosulfate-cyanide sulfurtransferase activity"/>
    <property type="evidence" value="ECO:0007669"/>
    <property type="project" value="InterPro"/>
</dbReference>
<proteinExistence type="predicted"/>
<dbReference type="PANTHER" id="PTHR43031">
    <property type="entry name" value="FAD-DEPENDENT OXIDOREDUCTASE"/>
    <property type="match status" value="1"/>
</dbReference>
<dbReference type="AlphaFoldDB" id="A0A3R9NT08"/>
<dbReference type="Gene3D" id="3.40.250.10">
    <property type="entry name" value="Rhodanese-like domain"/>
    <property type="match status" value="1"/>
</dbReference>
<dbReference type="RefSeq" id="WP_125439758.1">
    <property type="nucleotide sequence ID" value="NZ_RWIU01000006.1"/>
</dbReference>
<dbReference type="CDD" id="cd00158">
    <property type="entry name" value="RHOD"/>
    <property type="match status" value="1"/>
</dbReference>
<dbReference type="PANTHER" id="PTHR43031:SF1">
    <property type="entry name" value="PYRIDINE NUCLEOTIDE-DISULPHIDE OXIDOREDUCTASE"/>
    <property type="match status" value="1"/>
</dbReference>
<evidence type="ECO:0000256" key="1">
    <source>
        <dbReference type="SAM" id="SignalP"/>
    </source>
</evidence>
<feature type="chain" id="PRO_5018581962" evidence="1">
    <location>
        <begin position="20"/>
        <end position="151"/>
    </location>
</feature>
<sequence>MNRFLLAGAFLLTAGTASAQSTNVVREVKTDLPVGKTVLASNTGVINVPAVPVAPVAEVKKTLAQPNTVLLDVRTPEEYAAGHLPGAQNLNFRAPDVAQQLQRLDPKQTYVLYCASGNRSSKTAVLMQEKGFPQVINAGAYEDLKKQDVKK</sequence>
<keyword evidence="4" id="KW-1185">Reference proteome</keyword>
<evidence type="ECO:0000313" key="3">
    <source>
        <dbReference type="EMBL" id="RSK41135.1"/>
    </source>
</evidence>
<dbReference type="SMART" id="SM00450">
    <property type="entry name" value="RHOD"/>
    <property type="match status" value="1"/>
</dbReference>
<dbReference type="SUPFAM" id="SSF52821">
    <property type="entry name" value="Rhodanese/Cell cycle control phosphatase"/>
    <property type="match status" value="1"/>
</dbReference>
<dbReference type="PROSITE" id="PS00380">
    <property type="entry name" value="RHODANESE_1"/>
    <property type="match status" value="1"/>
</dbReference>
<feature type="signal peptide" evidence="1">
    <location>
        <begin position="1"/>
        <end position="19"/>
    </location>
</feature>
<dbReference type="InterPro" id="IPR050229">
    <property type="entry name" value="GlpE_sulfurtransferase"/>
</dbReference>
<dbReference type="InterPro" id="IPR001307">
    <property type="entry name" value="Thiosulphate_STrfase_CS"/>
</dbReference>
<dbReference type="PROSITE" id="PS50206">
    <property type="entry name" value="RHODANESE_3"/>
    <property type="match status" value="1"/>
</dbReference>
<accession>A0A3R9NT08</accession>
<evidence type="ECO:0000313" key="4">
    <source>
        <dbReference type="Proteomes" id="UP000270291"/>
    </source>
</evidence>
<keyword evidence="1" id="KW-0732">Signal</keyword>
<dbReference type="EMBL" id="RWIU01000006">
    <property type="protein sequence ID" value="RSK41135.1"/>
    <property type="molecule type" value="Genomic_DNA"/>
</dbReference>
<comment type="caution">
    <text evidence="3">The sequence shown here is derived from an EMBL/GenBank/DDBJ whole genome shotgun (WGS) entry which is preliminary data.</text>
</comment>